<dbReference type="Proteomes" id="UP000655225">
    <property type="component" value="Unassembled WGS sequence"/>
</dbReference>
<feature type="transmembrane region" description="Helical" evidence="2">
    <location>
        <begin position="76"/>
        <end position="94"/>
    </location>
</feature>
<dbReference type="AlphaFoldDB" id="A0A834ZGA4"/>
<keyword evidence="4" id="KW-1185">Reference proteome</keyword>
<feature type="coiled-coil region" evidence="1">
    <location>
        <begin position="43"/>
        <end position="73"/>
    </location>
</feature>
<comment type="caution">
    <text evidence="3">The sequence shown here is derived from an EMBL/GenBank/DDBJ whole genome shotgun (WGS) entry which is preliminary data.</text>
</comment>
<evidence type="ECO:0000313" key="3">
    <source>
        <dbReference type="EMBL" id="KAF8403311.1"/>
    </source>
</evidence>
<dbReference type="PANTHER" id="PTHR37741">
    <property type="entry name" value="TRANSMEMBRANE PROTEIN"/>
    <property type="match status" value="1"/>
</dbReference>
<keyword evidence="1" id="KW-0175">Coiled coil</keyword>
<evidence type="ECO:0000313" key="4">
    <source>
        <dbReference type="Proteomes" id="UP000655225"/>
    </source>
</evidence>
<keyword evidence="2" id="KW-0812">Transmembrane</keyword>
<evidence type="ECO:0000256" key="2">
    <source>
        <dbReference type="SAM" id="Phobius"/>
    </source>
</evidence>
<organism evidence="3 4">
    <name type="scientific">Tetracentron sinense</name>
    <name type="common">Spur-leaf</name>
    <dbReference type="NCBI Taxonomy" id="13715"/>
    <lineage>
        <taxon>Eukaryota</taxon>
        <taxon>Viridiplantae</taxon>
        <taxon>Streptophyta</taxon>
        <taxon>Embryophyta</taxon>
        <taxon>Tracheophyta</taxon>
        <taxon>Spermatophyta</taxon>
        <taxon>Magnoliopsida</taxon>
        <taxon>Trochodendrales</taxon>
        <taxon>Trochodendraceae</taxon>
        <taxon>Tetracentron</taxon>
    </lineage>
</organism>
<evidence type="ECO:0000256" key="1">
    <source>
        <dbReference type="SAM" id="Coils"/>
    </source>
</evidence>
<accession>A0A834ZGA4</accession>
<dbReference type="EMBL" id="JABCRI010000007">
    <property type="protein sequence ID" value="KAF8403311.1"/>
    <property type="molecule type" value="Genomic_DNA"/>
</dbReference>
<protein>
    <submittedName>
        <fullName evidence="3">Uncharacterized protein</fullName>
    </submittedName>
</protein>
<gene>
    <name evidence="3" type="ORF">HHK36_011413</name>
</gene>
<dbReference type="PANTHER" id="PTHR37741:SF1">
    <property type="entry name" value="TRANSMEMBRANE PROTEIN"/>
    <property type="match status" value="1"/>
</dbReference>
<sequence>MGSPKGVYENPEGSDMIFPAGELNPGANKNFQVDPVSSQVATSKELKEQVEAVKKEKEAMEKEREKKDAAQKLKSAFIISGVIVAVIGAIFAVAKKLRET</sequence>
<reference evidence="3 4" key="1">
    <citation type="submission" date="2020-04" db="EMBL/GenBank/DDBJ databases">
        <title>Plant Genome Project.</title>
        <authorList>
            <person name="Zhang R.-G."/>
        </authorList>
    </citation>
    <scope>NUCLEOTIDE SEQUENCE [LARGE SCALE GENOMIC DNA]</scope>
    <source>
        <strain evidence="3">YNK0</strain>
        <tissue evidence="3">Leaf</tissue>
    </source>
</reference>
<keyword evidence="2" id="KW-0472">Membrane</keyword>
<keyword evidence="2" id="KW-1133">Transmembrane helix</keyword>
<dbReference type="OMA" id="NPGQNKN"/>
<dbReference type="OrthoDB" id="1933396at2759"/>
<proteinExistence type="predicted"/>
<name>A0A834ZGA4_TETSI</name>